<dbReference type="EMBL" id="CAJNBK010000002">
    <property type="protein sequence ID" value="CAE6713747.1"/>
    <property type="molecule type" value="Genomic_DNA"/>
</dbReference>
<dbReference type="Proteomes" id="UP000672526">
    <property type="component" value="Unassembled WGS sequence"/>
</dbReference>
<protein>
    <submittedName>
        <fullName evidence="2">Uncharacterized protein</fullName>
    </submittedName>
</protein>
<comment type="caution">
    <text evidence="2">The sequence shown here is derived from an EMBL/GenBank/DDBJ whole genome shotgun (WGS) entry which is preliminary data.</text>
</comment>
<feature type="transmembrane region" description="Helical" evidence="1">
    <location>
        <begin position="15"/>
        <end position="40"/>
    </location>
</feature>
<reference evidence="2 3" key="1">
    <citation type="submission" date="2021-02" db="EMBL/GenBank/DDBJ databases">
        <authorList>
            <person name="Vanwijnsberghe S."/>
        </authorList>
    </citation>
    <scope>NUCLEOTIDE SEQUENCE [LARGE SCALE GENOMIC DNA]</scope>
    <source>
        <strain evidence="2 3">LMG 31837</strain>
    </source>
</reference>
<keyword evidence="1" id="KW-0812">Transmembrane</keyword>
<keyword evidence="1" id="KW-1133">Transmembrane helix</keyword>
<keyword evidence="1" id="KW-0472">Membrane</keyword>
<dbReference type="PROSITE" id="PS51257">
    <property type="entry name" value="PROKAR_LIPOPROTEIN"/>
    <property type="match status" value="1"/>
</dbReference>
<evidence type="ECO:0000313" key="2">
    <source>
        <dbReference type="EMBL" id="CAE6713747.1"/>
    </source>
</evidence>
<proteinExistence type="predicted"/>
<evidence type="ECO:0000256" key="1">
    <source>
        <dbReference type="SAM" id="Phobius"/>
    </source>
</evidence>
<keyword evidence="3" id="KW-1185">Reference proteome</keyword>
<name>A0ABM8QSX3_9BURK</name>
<sequence>MFGYVTKDAAVELAAYWLGGLIAACSGLVVMVALAGPILARAAH</sequence>
<gene>
    <name evidence="2" type="ORF">R69888_01273</name>
</gene>
<evidence type="ECO:0000313" key="3">
    <source>
        <dbReference type="Proteomes" id="UP000672526"/>
    </source>
</evidence>
<organism evidence="2 3">
    <name type="scientific">Paraburkholderia haematera</name>
    <dbReference type="NCBI Taxonomy" id="2793077"/>
    <lineage>
        <taxon>Bacteria</taxon>
        <taxon>Pseudomonadati</taxon>
        <taxon>Pseudomonadota</taxon>
        <taxon>Betaproteobacteria</taxon>
        <taxon>Burkholderiales</taxon>
        <taxon>Burkholderiaceae</taxon>
        <taxon>Paraburkholderia</taxon>
    </lineage>
</organism>
<accession>A0ABM8QSX3</accession>